<feature type="transmembrane region" description="Helical" evidence="3">
    <location>
        <begin position="863"/>
        <end position="887"/>
    </location>
</feature>
<protein>
    <submittedName>
        <fullName evidence="5">22450_t:CDS:1</fullName>
    </submittedName>
</protein>
<feature type="transmembrane region" description="Helical" evidence="3">
    <location>
        <begin position="819"/>
        <end position="843"/>
    </location>
</feature>
<sequence>MSNEPLSKEELTKKYSKQAELLKALEINILKSHPNSLTSNITISKLKNCHECNKEILLNPPKAFIMLVCSYILHHDCLKKSNKDKQKTCPICFVDNEEMVSAKVQDVDMSEAIEDEGEETSNLMGAVSKLSVDGGKAISRSEPKSMEPDKVQGLIKELSIPSEPIDDNDRGNKSKKSKPITLLQLYYNANRAEKHNFSFSIEIPLYDPTYFTLDCDWSLLSFLLYQQQCDNFTANKCGEHKRYIHNLLAIIESEDLSETTYDLACVALNAVQLKVNGSEENSSLNGGTSCIQSSNILDLTQNCMSLVSAQKRKIEALTERSALVEELTTTTNVTRQLADVGGDHSLPKKCPCIIQKEDSAKECTTQEDLLNSIIEASNIFEKHACNSEADYYIIDLGDNKIIKQTHKLLCKDELKILSKRLTLDDKNNYISTKAHKYLALFDQIIEYPSKEKTTEVNNLIDLKDDNDAKSSVISEMKKTLYSLNEITTKFRYLSNSLPLPVLHYNQSQYPDIHIIKTHILAYFFFITFSFLDFIQYFSCERTISTKLDLQAVDYKADGVVEFLKQPNQIPVFLLEVSGDPSKPDLNKFSNGRQKLMKEGVFALNKFIMRTNLPTWEIEYFKARNTGYAKEAQNDRKYFLDLKISDIEEVCQNDVGRIRSITSNESKANSTNESETNPRGSSTNSSLSSLFQLKPKIHKYHFWVIWKQFSDRFDRIKSANDYSLDQMCAVISVDILNLGMRAIRKDTIKGFYHRDNIKSENLEKIEYLMRPYDLDDYGHHYLYNIVCILLKHNKKNHFQENCHLQDHTEFYCKSNKPMPLLTMFVSLIITLLIGTMCSLCYYSNGSAIISLGSGGIVGLGSGSIISLGGGGIVGLGGSTIISAHFLYLNTKKIIVSKNSFS</sequence>
<feature type="region of interest" description="Disordered" evidence="2">
    <location>
        <begin position="661"/>
        <end position="685"/>
    </location>
</feature>
<organism evidence="5 6">
    <name type="scientific">Cetraspora pellucida</name>
    <dbReference type="NCBI Taxonomy" id="1433469"/>
    <lineage>
        <taxon>Eukaryota</taxon>
        <taxon>Fungi</taxon>
        <taxon>Fungi incertae sedis</taxon>
        <taxon>Mucoromycota</taxon>
        <taxon>Glomeromycotina</taxon>
        <taxon>Glomeromycetes</taxon>
        <taxon>Diversisporales</taxon>
        <taxon>Gigasporaceae</taxon>
        <taxon>Cetraspora</taxon>
    </lineage>
</organism>
<evidence type="ECO:0000313" key="6">
    <source>
        <dbReference type="Proteomes" id="UP000789759"/>
    </source>
</evidence>
<dbReference type="GO" id="GO:0008270">
    <property type="term" value="F:zinc ion binding"/>
    <property type="evidence" value="ECO:0007669"/>
    <property type="project" value="UniProtKB-KW"/>
</dbReference>
<gene>
    <name evidence="5" type="ORF">CPELLU_LOCUS531</name>
</gene>
<keyword evidence="1" id="KW-0863">Zinc-finger</keyword>
<keyword evidence="1" id="KW-0862">Zinc</keyword>
<proteinExistence type="predicted"/>
<keyword evidence="3" id="KW-0472">Membrane</keyword>
<dbReference type="PROSITE" id="PS50089">
    <property type="entry name" value="ZF_RING_2"/>
    <property type="match status" value="1"/>
</dbReference>
<keyword evidence="3" id="KW-0812">Transmembrane</keyword>
<evidence type="ECO:0000313" key="5">
    <source>
        <dbReference type="EMBL" id="CAG8459025.1"/>
    </source>
</evidence>
<evidence type="ECO:0000256" key="3">
    <source>
        <dbReference type="SAM" id="Phobius"/>
    </source>
</evidence>
<keyword evidence="3" id="KW-1133">Transmembrane helix</keyword>
<reference evidence="5" key="1">
    <citation type="submission" date="2021-06" db="EMBL/GenBank/DDBJ databases">
        <authorList>
            <person name="Kallberg Y."/>
            <person name="Tangrot J."/>
            <person name="Rosling A."/>
        </authorList>
    </citation>
    <scope>NUCLEOTIDE SEQUENCE</scope>
    <source>
        <strain evidence="5">FL966</strain>
    </source>
</reference>
<dbReference type="OrthoDB" id="2353768at2759"/>
<comment type="caution">
    <text evidence="5">The sequence shown here is derived from an EMBL/GenBank/DDBJ whole genome shotgun (WGS) entry which is preliminary data.</text>
</comment>
<keyword evidence="1" id="KW-0479">Metal-binding</keyword>
<dbReference type="InterPro" id="IPR001841">
    <property type="entry name" value="Znf_RING"/>
</dbReference>
<evidence type="ECO:0000259" key="4">
    <source>
        <dbReference type="PROSITE" id="PS50089"/>
    </source>
</evidence>
<accession>A0A9N8VRM9</accession>
<dbReference type="AlphaFoldDB" id="A0A9N8VRM9"/>
<feature type="domain" description="RING-type" evidence="4">
    <location>
        <begin position="49"/>
        <end position="92"/>
    </location>
</feature>
<feature type="compositionally biased region" description="Polar residues" evidence="2">
    <location>
        <begin position="661"/>
        <end position="679"/>
    </location>
</feature>
<evidence type="ECO:0000256" key="2">
    <source>
        <dbReference type="SAM" id="MobiDB-lite"/>
    </source>
</evidence>
<keyword evidence="6" id="KW-1185">Reference proteome</keyword>
<dbReference type="SUPFAM" id="SSF57850">
    <property type="entry name" value="RING/U-box"/>
    <property type="match status" value="1"/>
</dbReference>
<dbReference type="Proteomes" id="UP000789759">
    <property type="component" value="Unassembled WGS sequence"/>
</dbReference>
<dbReference type="EMBL" id="CAJVQA010000154">
    <property type="protein sequence ID" value="CAG8459025.1"/>
    <property type="molecule type" value="Genomic_DNA"/>
</dbReference>
<name>A0A9N8VRM9_9GLOM</name>
<evidence type="ECO:0000256" key="1">
    <source>
        <dbReference type="PROSITE-ProRule" id="PRU00175"/>
    </source>
</evidence>